<evidence type="ECO:0000256" key="1">
    <source>
        <dbReference type="SAM" id="MobiDB-lite"/>
    </source>
</evidence>
<protein>
    <recommendedName>
        <fullName evidence="5">PH domain-containing protein</fullName>
    </recommendedName>
</protein>
<keyword evidence="2" id="KW-1133">Transmembrane helix</keyword>
<reference evidence="3 4" key="1">
    <citation type="submission" date="2020-02" db="EMBL/GenBank/DDBJ databases">
        <authorList>
            <person name="Li X.-J."/>
            <person name="Han X.-M."/>
        </authorList>
    </citation>
    <scope>NUCLEOTIDE SEQUENCE [LARGE SCALE GENOMIC DNA]</scope>
    <source>
        <strain evidence="3 4">CCTCC AB 2017055</strain>
    </source>
</reference>
<evidence type="ECO:0008006" key="5">
    <source>
        <dbReference type="Google" id="ProtNLM"/>
    </source>
</evidence>
<dbReference type="EMBL" id="JAAGOA010000011">
    <property type="protein sequence ID" value="NEE01870.1"/>
    <property type="molecule type" value="Genomic_DNA"/>
</dbReference>
<keyword evidence="4" id="KW-1185">Reference proteome</keyword>
<evidence type="ECO:0000256" key="2">
    <source>
        <dbReference type="SAM" id="Phobius"/>
    </source>
</evidence>
<proteinExistence type="predicted"/>
<gene>
    <name evidence="3" type="ORF">G1H10_16980</name>
</gene>
<name>A0A6L9SCX8_9ACTN</name>
<comment type="caution">
    <text evidence="3">The sequence shown here is derived from an EMBL/GenBank/DDBJ whole genome shotgun (WGS) entry which is preliminary data.</text>
</comment>
<keyword evidence="2" id="KW-0472">Membrane</keyword>
<dbReference type="Proteomes" id="UP000475214">
    <property type="component" value="Unassembled WGS sequence"/>
</dbReference>
<organism evidence="3 4">
    <name type="scientific">Phytoactinopolyspora halotolerans</name>
    <dbReference type="NCBI Taxonomy" id="1981512"/>
    <lineage>
        <taxon>Bacteria</taxon>
        <taxon>Bacillati</taxon>
        <taxon>Actinomycetota</taxon>
        <taxon>Actinomycetes</taxon>
        <taxon>Jiangellales</taxon>
        <taxon>Jiangellaceae</taxon>
        <taxon>Phytoactinopolyspora</taxon>
    </lineage>
</organism>
<feature type="region of interest" description="Disordered" evidence="1">
    <location>
        <begin position="245"/>
        <end position="274"/>
    </location>
</feature>
<feature type="transmembrane region" description="Helical" evidence="2">
    <location>
        <begin position="322"/>
        <end position="345"/>
    </location>
</feature>
<feature type="transmembrane region" description="Helical" evidence="2">
    <location>
        <begin position="291"/>
        <end position="310"/>
    </location>
</feature>
<sequence>MRHPSVPAAARATRVRDMGPGVHHLLAWLTVCGFVGILFAAPLWLFVTDDVRNGVDVTTALWRPEHRALTIAATASAVVVLTLLTVALVRLPRTRARREIVVDADGVEIAERPQWWFRGRTARIGWENVQVISAASSGLGAAGADRALHLYVYRDVEGLPGFVASTPVREEDVDLEGVRIPSYLVRIYGPTPRAGEDVREVAVAIGAVRPGLFYAGVGVDQWYIPDGAPGAGAQPHNVIGRAMQPDAAPVSTEPDAGPDPLARAASPARPRPEPPPGAPVWLDYGYASWQIGIAVVVMAAAGAGMVYLMTNPFGWSTVPAGLLALVLVAPLLFCCLLLPAALWLFPRFTAGVGIRVDGSGLVIVRKRPWRLRGTVSTPISWDRIQLMVARSGSMPGVPVEGGGGGKGQRRRVVDVYLYDTAHDVSPDVPGVGVDLSISRRLLPDSAGMADLVTYPAVRLRLPYRHDLEPRGRERWDGSGRTATGGAFAVPPHQLRAALMALRPDMCHGFDDLWGGIEKR</sequence>
<dbReference type="AlphaFoldDB" id="A0A6L9SCX8"/>
<feature type="transmembrane region" description="Helical" evidence="2">
    <location>
        <begin position="67"/>
        <end position="89"/>
    </location>
</feature>
<feature type="transmembrane region" description="Helical" evidence="2">
    <location>
        <begin position="25"/>
        <end position="47"/>
    </location>
</feature>
<evidence type="ECO:0000313" key="4">
    <source>
        <dbReference type="Proteomes" id="UP000475214"/>
    </source>
</evidence>
<dbReference type="RefSeq" id="WP_163739884.1">
    <property type="nucleotide sequence ID" value="NZ_JAAGOA010000011.1"/>
</dbReference>
<evidence type="ECO:0000313" key="3">
    <source>
        <dbReference type="EMBL" id="NEE01870.1"/>
    </source>
</evidence>
<keyword evidence="2" id="KW-0812">Transmembrane</keyword>
<feature type="compositionally biased region" description="Low complexity" evidence="1">
    <location>
        <begin position="258"/>
        <end position="268"/>
    </location>
</feature>
<accession>A0A6L9SCX8</accession>